<dbReference type="EMBL" id="CP159485">
    <property type="protein sequence ID" value="XCI27981.1"/>
    <property type="molecule type" value="Genomic_DNA"/>
</dbReference>
<dbReference type="Gene3D" id="3.40.50.10170">
    <property type="match status" value="1"/>
</dbReference>
<dbReference type="GO" id="GO:0008289">
    <property type="term" value="F:lipid binding"/>
    <property type="evidence" value="ECO:0007669"/>
    <property type="project" value="UniProtKB-KW"/>
</dbReference>
<accession>A0AAU8HS66</accession>
<dbReference type="InterPro" id="IPR043168">
    <property type="entry name" value="DegV_C"/>
</dbReference>
<dbReference type="Pfam" id="PF02645">
    <property type="entry name" value="DegV"/>
    <property type="match status" value="1"/>
</dbReference>
<dbReference type="PROSITE" id="PS51482">
    <property type="entry name" value="DEGV"/>
    <property type="match status" value="1"/>
</dbReference>
<sequence>MQKIKLFTDSTSDLSKQLLNEHRIDVVPLSVVFADKAFKDGQEINTEKMYNIIDENGKLPKTSAPSPQDFIDAFKPYIDDGYEIIYIGLSSDLSVTCQNASLASQSLDGKVHVVDSKNLSTGIGLLVLKAADFINEGFSSEEVAQKVRNLVEKVETEFVINTLEYLHKGGRCSGVQNFVGNMLKIRPVVKVVDGGMILAQKTRGKRKKALKTLLKNALKNKKEITEDRIFVTHSMDSEGAEYLKAELEKEVKGQVIITDAGCVISSHCGPKTVGILYIKK</sequence>
<dbReference type="Gene3D" id="3.30.1180.10">
    <property type="match status" value="1"/>
</dbReference>
<protein>
    <submittedName>
        <fullName evidence="2">DegV family protein</fullName>
    </submittedName>
</protein>
<reference evidence="2" key="2">
    <citation type="submission" date="2024-06" db="EMBL/GenBank/DDBJ databases">
        <authorList>
            <person name="Petrova K.O."/>
            <person name="Toshchakov S.V."/>
            <person name="Boltjanskaja Y.V."/>
            <person name="Kevbrin V.V."/>
        </authorList>
    </citation>
    <scope>NUCLEOTIDE SEQUENCE</scope>
    <source>
        <strain evidence="2">Z-710</strain>
    </source>
</reference>
<reference evidence="2" key="1">
    <citation type="journal article" date="2018" name="Antonie Van Leeuwenhoek">
        <title>Proteinivorax hydrogeniformans sp. nov., an anaerobic, haloalkaliphilic bacterium fermenting proteinaceous compounds with high hydrogen production.</title>
        <authorList>
            <person name="Boltyanskaya Y."/>
            <person name="Detkova E."/>
            <person name="Pimenov N."/>
            <person name="Kevbrin V."/>
        </authorList>
    </citation>
    <scope>NUCLEOTIDE SEQUENCE</scope>
    <source>
        <strain evidence="2">Z-710</strain>
    </source>
</reference>
<dbReference type="NCBIfam" id="TIGR00762">
    <property type="entry name" value="DegV"/>
    <property type="match status" value="1"/>
</dbReference>
<name>A0AAU8HS66_9FIRM</name>
<organism evidence="2">
    <name type="scientific">Proteinivorax hydrogeniformans</name>
    <dbReference type="NCBI Taxonomy" id="1826727"/>
    <lineage>
        <taxon>Bacteria</taxon>
        <taxon>Bacillati</taxon>
        <taxon>Bacillota</taxon>
        <taxon>Clostridia</taxon>
        <taxon>Eubacteriales</taxon>
        <taxon>Proteinivoracaceae</taxon>
        <taxon>Proteinivorax</taxon>
    </lineage>
</organism>
<dbReference type="PANTHER" id="PTHR33434">
    <property type="entry name" value="DEGV DOMAIN-CONTAINING PROTEIN DR_1986-RELATED"/>
    <property type="match status" value="1"/>
</dbReference>
<dbReference type="InterPro" id="IPR050270">
    <property type="entry name" value="DegV_domain_contain"/>
</dbReference>
<dbReference type="PANTHER" id="PTHR33434:SF2">
    <property type="entry name" value="FATTY ACID-BINDING PROTEIN TM_1468"/>
    <property type="match status" value="1"/>
</dbReference>
<dbReference type="AlphaFoldDB" id="A0AAU8HS66"/>
<proteinExistence type="predicted"/>
<evidence type="ECO:0000256" key="1">
    <source>
        <dbReference type="ARBA" id="ARBA00023121"/>
    </source>
</evidence>
<dbReference type="RefSeq" id="WP_353892558.1">
    <property type="nucleotide sequence ID" value="NZ_CP159485.1"/>
</dbReference>
<dbReference type="SUPFAM" id="SSF82549">
    <property type="entry name" value="DAK1/DegV-like"/>
    <property type="match status" value="1"/>
</dbReference>
<keyword evidence="1" id="KW-0446">Lipid-binding</keyword>
<dbReference type="InterPro" id="IPR003797">
    <property type="entry name" value="DegV"/>
</dbReference>
<evidence type="ECO:0000313" key="2">
    <source>
        <dbReference type="EMBL" id="XCI27981.1"/>
    </source>
</evidence>
<gene>
    <name evidence="2" type="ORF">PRVXH_001913</name>
</gene>